<evidence type="ECO:0000313" key="3">
    <source>
        <dbReference type="EMBL" id="NGN68355.1"/>
    </source>
</evidence>
<dbReference type="AlphaFoldDB" id="A0A6G4U7Y9"/>
<name>A0A6G4U7Y9_9ACTN</name>
<dbReference type="RefSeq" id="WP_165242226.1">
    <property type="nucleotide sequence ID" value="NZ_JAAKZV010000198.1"/>
</dbReference>
<keyword evidence="4" id="KW-1185">Reference proteome</keyword>
<feature type="transmembrane region" description="Helical" evidence="2">
    <location>
        <begin position="38"/>
        <end position="59"/>
    </location>
</feature>
<feature type="region of interest" description="Disordered" evidence="1">
    <location>
        <begin position="63"/>
        <end position="87"/>
    </location>
</feature>
<protein>
    <submittedName>
        <fullName evidence="3">Uncharacterized protein</fullName>
    </submittedName>
</protein>
<evidence type="ECO:0000313" key="4">
    <source>
        <dbReference type="Proteomes" id="UP000481583"/>
    </source>
</evidence>
<keyword evidence="2" id="KW-0472">Membrane</keyword>
<organism evidence="3 4">
    <name type="scientific">Streptomyces coryli</name>
    <dbReference type="NCBI Taxonomy" id="1128680"/>
    <lineage>
        <taxon>Bacteria</taxon>
        <taxon>Bacillati</taxon>
        <taxon>Actinomycetota</taxon>
        <taxon>Actinomycetes</taxon>
        <taxon>Kitasatosporales</taxon>
        <taxon>Streptomycetaceae</taxon>
        <taxon>Streptomyces</taxon>
    </lineage>
</organism>
<dbReference type="EMBL" id="JAAKZV010000198">
    <property type="protein sequence ID" value="NGN68355.1"/>
    <property type="molecule type" value="Genomic_DNA"/>
</dbReference>
<evidence type="ECO:0000256" key="2">
    <source>
        <dbReference type="SAM" id="Phobius"/>
    </source>
</evidence>
<sequence>MGDYGCDDVLESTHSPRAFGTGRRGGALRGLWSRACRFGGPVAITLIVGIAGGGFVGALGESRAQDPGRAAGDPPAAAPARAVAPPPCRDTDVWKTVDTSVPAVPPVPGGAKLDVQIRARFVDGRLLGLCAWCAVRQDPARNNPAATLAYCALVPAPAPPRDETPPAINPDPMTTRLDRIRQEAWTAPAAQAELRASCDHAWQAQAEVNTERGPRTVHTAGYRTTCAPGD</sequence>
<evidence type="ECO:0000256" key="1">
    <source>
        <dbReference type="SAM" id="MobiDB-lite"/>
    </source>
</evidence>
<keyword evidence="2" id="KW-0812">Transmembrane</keyword>
<reference evidence="3 4" key="1">
    <citation type="submission" date="2020-02" db="EMBL/GenBank/DDBJ databases">
        <title>Whole-genome analyses of novel actinobacteria.</title>
        <authorList>
            <person name="Sahin N."/>
        </authorList>
    </citation>
    <scope>NUCLEOTIDE SEQUENCE [LARGE SCALE GENOMIC DNA]</scope>
    <source>
        <strain evidence="3 4">A7024</strain>
    </source>
</reference>
<feature type="compositionally biased region" description="Low complexity" evidence="1">
    <location>
        <begin position="67"/>
        <end position="83"/>
    </location>
</feature>
<keyword evidence="2" id="KW-1133">Transmembrane helix</keyword>
<proteinExistence type="predicted"/>
<dbReference type="Proteomes" id="UP000481583">
    <property type="component" value="Unassembled WGS sequence"/>
</dbReference>
<gene>
    <name evidence="3" type="ORF">G5C51_31210</name>
</gene>
<accession>A0A6G4U7Y9</accession>
<comment type="caution">
    <text evidence="3">The sequence shown here is derived from an EMBL/GenBank/DDBJ whole genome shotgun (WGS) entry which is preliminary data.</text>
</comment>